<dbReference type="Proteomes" id="UP000006558">
    <property type="component" value="Chromosome"/>
</dbReference>
<evidence type="ECO:0000256" key="7">
    <source>
        <dbReference type="PIRSR" id="PIRSR602481-1"/>
    </source>
</evidence>
<dbReference type="Gene3D" id="3.30.1490.190">
    <property type="match status" value="1"/>
</dbReference>
<reference evidence="8 9" key="2">
    <citation type="journal article" date="2009" name="Proc. Natl. Acad. Sci. U.S.A.">
        <title>On the chimeric nature, thermophilic origin, and phylogenetic placement of the Thermotogales.</title>
        <authorList>
            <person name="Zhaxybayeva O."/>
            <person name="Swithers K.S."/>
            <person name="Lapierre P."/>
            <person name="Fournier G.P."/>
            <person name="Bickhart D.M."/>
            <person name="DeBoy R.T."/>
            <person name="Nelson K.E."/>
            <person name="Nesbo C.L."/>
            <person name="Doolittle W.F."/>
            <person name="Gogarten J.P."/>
            <person name="Noll K.M."/>
        </authorList>
    </citation>
    <scope>NUCLEOTIDE SEQUENCE [LARGE SCALE GENOMIC DNA]</scope>
    <source>
        <strain evidence="9">ATCC BAA-488 / DSM 13995 / JCM 10881 / RKU-1</strain>
    </source>
</reference>
<feature type="binding site" evidence="7">
    <location>
        <position position="93"/>
    </location>
    <ligand>
        <name>Zn(2+)</name>
        <dbReference type="ChEBI" id="CHEBI:29105"/>
    </ligand>
</feature>
<dbReference type="Pfam" id="PF01475">
    <property type="entry name" value="FUR"/>
    <property type="match status" value="1"/>
</dbReference>
<dbReference type="GO" id="GO:0003700">
    <property type="term" value="F:DNA-binding transcription factor activity"/>
    <property type="evidence" value="ECO:0007669"/>
    <property type="project" value="InterPro"/>
</dbReference>
<dbReference type="GO" id="GO:0008270">
    <property type="term" value="F:zinc ion binding"/>
    <property type="evidence" value="ECO:0007669"/>
    <property type="project" value="TreeGrafter"/>
</dbReference>
<dbReference type="PANTHER" id="PTHR33202:SF7">
    <property type="entry name" value="FERRIC UPTAKE REGULATION PROTEIN"/>
    <property type="match status" value="1"/>
</dbReference>
<protein>
    <submittedName>
        <fullName evidence="8">Ferric uptake regulator, Fur family</fullName>
    </submittedName>
</protein>
<keyword evidence="6" id="KW-0804">Transcription</keyword>
<dbReference type="RefSeq" id="WP_011943772.1">
    <property type="nucleotide sequence ID" value="NC_009486.1"/>
</dbReference>
<dbReference type="EMBL" id="CP000702">
    <property type="protein sequence ID" value="ABQ47291.1"/>
    <property type="molecule type" value="Genomic_DNA"/>
</dbReference>
<keyword evidence="4" id="KW-0805">Transcription regulation</keyword>
<evidence type="ECO:0000256" key="2">
    <source>
        <dbReference type="ARBA" id="ARBA00022491"/>
    </source>
</evidence>
<feature type="binding site" evidence="7">
    <location>
        <position position="130"/>
    </location>
    <ligand>
        <name>Zn(2+)</name>
        <dbReference type="ChEBI" id="CHEBI:29105"/>
    </ligand>
</feature>
<dbReference type="AlphaFoldDB" id="A5IM68"/>
<evidence type="ECO:0000256" key="6">
    <source>
        <dbReference type="ARBA" id="ARBA00023163"/>
    </source>
</evidence>
<proteinExistence type="inferred from homology"/>
<dbReference type="CDD" id="cd07153">
    <property type="entry name" value="Fur_like"/>
    <property type="match status" value="1"/>
</dbReference>
<dbReference type="GO" id="GO:0045892">
    <property type="term" value="P:negative regulation of DNA-templated transcription"/>
    <property type="evidence" value="ECO:0007669"/>
    <property type="project" value="TreeGrafter"/>
</dbReference>
<evidence type="ECO:0000256" key="5">
    <source>
        <dbReference type="ARBA" id="ARBA00023125"/>
    </source>
</evidence>
<gene>
    <name evidence="8" type="ordered locus">Tpet_1277</name>
</gene>
<comment type="cofactor">
    <cofactor evidence="7">
        <name>Zn(2+)</name>
        <dbReference type="ChEBI" id="CHEBI:29105"/>
    </cofactor>
    <text evidence="7">Binds 1 zinc ion per subunit.</text>
</comment>
<keyword evidence="3 7" id="KW-0862">Zinc</keyword>
<dbReference type="SUPFAM" id="SSF46785">
    <property type="entry name" value="Winged helix' DNA-binding domain"/>
    <property type="match status" value="1"/>
</dbReference>
<reference evidence="9" key="1">
    <citation type="submission" date="2007-05" db="EMBL/GenBank/DDBJ databases">
        <title>Complete sequence of Thermotoga petrophila RKU-1.</title>
        <authorList>
            <consortium name="US DOE Joint Genome Institute"/>
            <person name="Copeland A."/>
            <person name="Lucas S."/>
            <person name="Lapidus A."/>
            <person name="Barry K."/>
            <person name="Glavina del Rio T."/>
            <person name="Dalin E."/>
            <person name="Tice H."/>
            <person name="Pitluck S."/>
            <person name="Sims D."/>
            <person name="Brettin T."/>
            <person name="Bruce D."/>
            <person name="Detter J.C."/>
            <person name="Han C."/>
            <person name="Tapia R."/>
            <person name="Schmutz J."/>
            <person name="Larimer F."/>
            <person name="Land M."/>
            <person name="Hauser L."/>
            <person name="Kyrpides N."/>
            <person name="Mikhailova N."/>
            <person name="Nelson K."/>
            <person name="Gogarten J.P."/>
            <person name="Noll K."/>
            <person name="Richardson P."/>
        </authorList>
    </citation>
    <scope>NUCLEOTIDE SEQUENCE [LARGE SCALE GENOMIC DNA]</scope>
    <source>
        <strain evidence="9">ATCC BAA-488 / DSM 13995 / JCM 10881 / RKU-1</strain>
    </source>
</reference>
<comment type="similarity">
    <text evidence="1">Belongs to the Fur family.</text>
</comment>
<sequence>MTTEEIIERLKSKKVKLTTQRMEIIKFVSEMKEGHFEAKELFAILSKKVPSLSIATLYSVLYLLTDFGVVYAFSDGQKTVFDFNPEPHGHFVCKECGKIEDVEIRELKLGEIKGKREKIELVIKGVCEECLKKVKD</sequence>
<dbReference type="STRING" id="390874.Tpet_1277"/>
<feature type="binding site" evidence="7">
    <location>
        <position position="127"/>
    </location>
    <ligand>
        <name>Zn(2+)</name>
        <dbReference type="ChEBI" id="CHEBI:29105"/>
    </ligand>
</feature>
<dbReference type="PANTHER" id="PTHR33202">
    <property type="entry name" value="ZINC UPTAKE REGULATION PROTEIN"/>
    <property type="match status" value="1"/>
</dbReference>
<dbReference type="InterPro" id="IPR043135">
    <property type="entry name" value="Fur_C"/>
</dbReference>
<evidence type="ECO:0000256" key="1">
    <source>
        <dbReference type="ARBA" id="ARBA00007957"/>
    </source>
</evidence>
<name>A5IM68_THEP1</name>
<evidence type="ECO:0000313" key="8">
    <source>
        <dbReference type="EMBL" id="ABQ47291.1"/>
    </source>
</evidence>
<keyword evidence="7" id="KW-0479">Metal-binding</keyword>
<evidence type="ECO:0000256" key="4">
    <source>
        <dbReference type="ARBA" id="ARBA00023015"/>
    </source>
</evidence>
<dbReference type="Gene3D" id="1.10.10.10">
    <property type="entry name" value="Winged helix-like DNA-binding domain superfamily/Winged helix DNA-binding domain"/>
    <property type="match status" value="1"/>
</dbReference>
<dbReference type="InterPro" id="IPR002481">
    <property type="entry name" value="FUR"/>
</dbReference>
<keyword evidence="2" id="KW-0678">Repressor</keyword>
<dbReference type="HOGENOM" id="CLU_096072_4_2_0"/>
<dbReference type="GO" id="GO:0000976">
    <property type="term" value="F:transcription cis-regulatory region binding"/>
    <property type="evidence" value="ECO:0007669"/>
    <property type="project" value="TreeGrafter"/>
</dbReference>
<feature type="binding site" evidence="7">
    <location>
        <position position="96"/>
    </location>
    <ligand>
        <name>Zn(2+)</name>
        <dbReference type="ChEBI" id="CHEBI:29105"/>
    </ligand>
</feature>
<evidence type="ECO:0000256" key="3">
    <source>
        <dbReference type="ARBA" id="ARBA00022833"/>
    </source>
</evidence>
<dbReference type="GO" id="GO:1900376">
    <property type="term" value="P:regulation of secondary metabolite biosynthetic process"/>
    <property type="evidence" value="ECO:0007669"/>
    <property type="project" value="TreeGrafter"/>
</dbReference>
<dbReference type="KEGG" id="tpt:Tpet_1277"/>
<dbReference type="InterPro" id="IPR036388">
    <property type="entry name" value="WH-like_DNA-bd_sf"/>
</dbReference>
<evidence type="ECO:0000313" key="9">
    <source>
        <dbReference type="Proteomes" id="UP000006558"/>
    </source>
</evidence>
<dbReference type="eggNOG" id="COG0735">
    <property type="taxonomic scope" value="Bacteria"/>
</dbReference>
<keyword evidence="5" id="KW-0238">DNA-binding</keyword>
<organism evidence="8 9">
    <name type="scientific">Thermotoga petrophila (strain ATCC BAA-488 / DSM 13995 / JCM 10881 / RKU-1)</name>
    <dbReference type="NCBI Taxonomy" id="390874"/>
    <lineage>
        <taxon>Bacteria</taxon>
        <taxon>Thermotogati</taxon>
        <taxon>Thermotogota</taxon>
        <taxon>Thermotogae</taxon>
        <taxon>Thermotogales</taxon>
        <taxon>Thermotogaceae</taxon>
        <taxon>Thermotoga</taxon>
    </lineage>
</organism>
<dbReference type="InterPro" id="IPR036390">
    <property type="entry name" value="WH_DNA-bd_sf"/>
</dbReference>
<accession>A5IM68</accession>